<dbReference type="PROSITE" id="PS51900">
    <property type="entry name" value="CB"/>
    <property type="match status" value="1"/>
</dbReference>
<dbReference type="InterPro" id="IPR050090">
    <property type="entry name" value="Tyrosine_recombinase_XerCD"/>
</dbReference>
<dbReference type="InterPro" id="IPR002104">
    <property type="entry name" value="Integrase_catalytic"/>
</dbReference>
<dbReference type="GO" id="GO:0003677">
    <property type="term" value="F:DNA binding"/>
    <property type="evidence" value="ECO:0007669"/>
    <property type="project" value="UniProtKB-KW"/>
</dbReference>
<gene>
    <name evidence="5" type="ORF">LCGC14_0990930</name>
</gene>
<evidence type="ECO:0008006" key="6">
    <source>
        <dbReference type="Google" id="ProtNLM"/>
    </source>
</evidence>
<protein>
    <recommendedName>
        <fullName evidence="6">Tyr recombinase domain-containing protein</fullName>
    </recommendedName>
</protein>
<dbReference type="Gene3D" id="1.10.443.10">
    <property type="entry name" value="Intergrase catalytic core"/>
    <property type="match status" value="1"/>
</dbReference>
<evidence type="ECO:0000259" key="4">
    <source>
        <dbReference type="PROSITE" id="PS51900"/>
    </source>
</evidence>
<evidence type="ECO:0000313" key="5">
    <source>
        <dbReference type="EMBL" id="KKN14949.1"/>
    </source>
</evidence>
<dbReference type="GO" id="GO:0015074">
    <property type="term" value="P:DNA integration"/>
    <property type="evidence" value="ECO:0007669"/>
    <property type="project" value="InterPro"/>
</dbReference>
<dbReference type="SUPFAM" id="SSF56349">
    <property type="entry name" value="DNA breaking-rejoining enzymes"/>
    <property type="match status" value="1"/>
</dbReference>
<evidence type="ECO:0000256" key="2">
    <source>
        <dbReference type="ARBA" id="ARBA00023172"/>
    </source>
</evidence>
<keyword evidence="1" id="KW-0238">DNA-binding</keyword>
<reference evidence="5" key="1">
    <citation type="journal article" date="2015" name="Nature">
        <title>Complex archaea that bridge the gap between prokaryotes and eukaryotes.</title>
        <authorList>
            <person name="Spang A."/>
            <person name="Saw J.H."/>
            <person name="Jorgensen S.L."/>
            <person name="Zaremba-Niedzwiedzka K."/>
            <person name="Martijn J."/>
            <person name="Lind A.E."/>
            <person name="van Eijk R."/>
            <person name="Schleper C."/>
            <person name="Guy L."/>
            <person name="Ettema T.J."/>
        </authorList>
    </citation>
    <scope>NUCLEOTIDE SEQUENCE</scope>
</reference>
<feature type="domain" description="Tyr recombinase" evidence="3">
    <location>
        <begin position="164"/>
        <end position="382"/>
    </location>
</feature>
<evidence type="ECO:0000259" key="3">
    <source>
        <dbReference type="PROSITE" id="PS51898"/>
    </source>
</evidence>
<comment type="caution">
    <text evidence="5">The sequence shown here is derived from an EMBL/GenBank/DDBJ whole genome shotgun (WGS) entry which is preliminary data.</text>
</comment>
<dbReference type="InterPro" id="IPR011010">
    <property type="entry name" value="DNA_brk_join_enz"/>
</dbReference>
<dbReference type="Pfam" id="PF00589">
    <property type="entry name" value="Phage_integrase"/>
    <property type="match status" value="1"/>
</dbReference>
<dbReference type="PANTHER" id="PTHR30349:SF81">
    <property type="entry name" value="TYROSINE RECOMBINASE XERC"/>
    <property type="match status" value="1"/>
</dbReference>
<dbReference type="GO" id="GO:0006310">
    <property type="term" value="P:DNA recombination"/>
    <property type="evidence" value="ECO:0007669"/>
    <property type="project" value="UniProtKB-KW"/>
</dbReference>
<dbReference type="InterPro" id="IPR044068">
    <property type="entry name" value="CB"/>
</dbReference>
<evidence type="ECO:0000256" key="1">
    <source>
        <dbReference type="ARBA" id="ARBA00023125"/>
    </source>
</evidence>
<organism evidence="5">
    <name type="scientific">marine sediment metagenome</name>
    <dbReference type="NCBI Taxonomy" id="412755"/>
    <lineage>
        <taxon>unclassified sequences</taxon>
        <taxon>metagenomes</taxon>
        <taxon>ecological metagenomes</taxon>
    </lineage>
</organism>
<feature type="domain" description="Core-binding (CB)" evidence="4">
    <location>
        <begin position="42"/>
        <end position="136"/>
    </location>
</feature>
<dbReference type="PANTHER" id="PTHR30349">
    <property type="entry name" value="PHAGE INTEGRASE-RELATED"/>
    <property type="match status" value="1"/>
</dbReference>
<accession>A0A0F9NAE6</accession>
<name>A0A0F9NAE6_9ZZZZ</name>
<dbReference type="InterPro" id="IPR013762">
    <property type="entry name" value="Integrase-like_cat_sf"/>
</dbReference>
<dbReference type="PROSITE" id="PS51898">
    <property type="entry name" value="TYR_RECOMBINASE"/>
    <property type="match status" value="1"/>
</dbReference>
<dbReference type="InterPro" id="IPR010998">
    <property type="entry name" value="Integrase_recombinase_N"/>
</dbReference>
<dbReference type="EMBL" id="LAZR01003763">
    <property type="protein sequence ID" value="KKN14949.1"/>
    <property type="molecule type" value="Genomic_DNA"/>
</dbReference>
<sequence length="411" mass="46902">MKVIVEYGTEIDLRESVVSQVTKIPLKGTDKVFGAAVFDDNGRLLPLISEYLSWATKTQDLSTNSALTYGRNLAYFLGYLQSRRGFSENESDEAFLTVQKHVIQEYFSHLEKEQELSSKTIRNRDACLRAFVSDYLCQPQGDKLALREDDPWLGKFLSKSPKNSKIESCSFEELEALIRSSYSERERTLIQFLFDSGLRRSELPRVTLADINAAIKFNSEEFVASEHANPVTPQYSPLFVKGSKGRANQIKPRWTLVSKPTLMRIRKYHSSPLYKRHSRKYTDPDSTPAFFNAQGLPFSAKSISKLVERLSKRAITNGALSKSISPHKLRHGNAYAILQSEDLGVDFLDRLVIVQKNFGHNQLSTTEMYTSIPQDLYNKMCDEHGQIMTRAQKMSYLLANTQLKIRLTQDR</sequence>
<dbReference type="AlphaFoldDB" id="A0A0F9NAE6"/>
<proteinExistence type="predicted"/>
<dbReference type="Gene3D" id="1.10.150.130">
    <property type="match status" value="1"/>
</dbReference>
<keyword evidence="2" id="KW-0233">DNA recombination</keyword>